<dbReference type="Proteomes" id="UP000095038">
    <property type="component" value="Unassembled WGS sequence"/>
</dbReference>
<keyword evidence="5" id="KW-1185">Reference proteome</keyword>
<dbReference type="SUPFAM" id="SSF102860">
    <property type="entry name" value="mRNA decapping enzyme DcpS N-terminal domain"/>
    <property type="match status" value="1"/>
</dbReference>
<dbReference type="GO" id="GO:0000340">
    <property type="term" value="F:RNA 7-methylguanosine cap binding"/>
    <property type="evidence" value="ECO:0007669"/>
    <property type="project" value="EnsemblFungi"/>
</dbReference>
<dbReference type="AlphaFoldDB" id="A0A1D2VK02"/>
<evidence type="ECO:0000313" key="5">
    <source>
        <dbReference type="Proteomes" id="UP000095038"/>
    </source>
</evidence>
<feature type="active site" description="Nucleophile" evidence="2">
    <location>
        <position position="264"/>
    </location>
</feature>
<gene>
    <name evidence="4" type="ORF">ASCRUDRAFT_56478</name>
</gene>
<evidence type="ECO:0000313" key="4">
    <source>
        <dbReference type="EMBL" id="ODV61928.1"/>
    </source>
</evidence>
<dbReference type="GO" id="GO:0140932">
    <property type="term" value="F:5'-(N(7)-methyl 5'-triphosphoguanosine)-[mRNA] diphosphatase activity"/>
    <property type="evidence" value="ECO:0007669"/>
    <property type="project" value="EnsemblFungi"/>
</dbReference>
<dbReference type="InterPro" id="IPR036265">
    <property type="entry name" value="HIT-like_sf"/>
</dbReference>
<dbReference type="Gene3D" id="3.30.428.10">
    <property type="entry name" value="HIT-like"/>
    <property type="match status" value="1"/>
</dbReference>
<sequence length="333" mass="38273">MLEMLEMLQMVSSVDFSALLRAFVYSRTLASSPQFKNCAVLGTIYGQDAIVSLEKTHFDLSPNGAGAGAGDGNSLDLSTLIDLNNISLIQNNDVYFWSLSLLNQSLTQTPSVKLNLIYPATSQHIKKFDAGDSIIITETPYYYSKYVKPYIETMKGDRIKWVHNILYNNAESDKVIIKKENDFVLLPDMKWDGKTLDNLYLILIPYNGKEISSIRDIKREKHLDWLISILNTIQKEIPIHYNHQINANQLRIFVHYQPSYYHFHIHITNLKNNGLGNQISIGKAILLQDIIENLQNNIDYSTRNITYFIPENHQLWSNTGFKQEYETQDNSND</sequence>
<dbReference type="FunCoup" id="A0A1D2VK02">
    <property type="interactions" value="907"/>
</dbReference>
<dbReference type="InParanoid" id="A0A1D2VK02"/>
<dbReference type="STRING" id="1344418.A0A1D2VK02"/>
<dbReference type="OrthoDB" id="10264956at2759"/>
<dbReference type="GO" id="GO:0000932">
    <property type="term" value="C:P-body"/>
    <property type="evidence" value="ECO:0007669"/>
    <property type="project" value="TreeGrafter"/>
</dbReference>
<dbReference type="InterPro" id="IPR008594">
    <property type="entry name" value="DcpS/DCS2"/>
</dbReference>
<feature type="binding site" evidence="3">
    <location>
        <position position="161"/>
    </location>
    <ligand>
        <name>substrate</name>
    </ligand>
</feature>
<dbReference type="GeneID" id="30964819"/>
<evidence type="ECO:0000256" key="3">
    <source>
        <dbReference type="PIRSR" id="PIRSR028973-2"/>
    </source>
</evidence>
<dbReference type="SUPFAM" id="SSF54197">
    <property type="entry name" value="HIT-like"/>
    <property type="match status" value="1"/>
</dbReference>
<protein>
    <submittedName>
        <fullName evidence="4">Scavenger mRNA decapping enzyme</fullName>
    </submittedName>
</protein>
<dbReference type="EMBL" id="KV454478">
    <property type="protein sequence ID" value="ODV61928.1"/>
    <property type="molecule type" value="Genomic_DNA"/>
</dbReference>
<comment type="similarity">
    <text evidence="1">Belongs to the HIT family.</text>
</comment>
<reference evidence="5" key="1">
    <citation type="submission" date="2016-05" db="EMBL/GenBank/DDBJ databases">
        <title>Comparative genomics of biotechnologically important yeasts.</title>
        <authorList>
            <consortium name="DOE Joint Genome Institute"/>
            <person name="Riley R."/>
            <person name="Haridas S."/>
            <person name="Wolfe K.H."/>
            <person name="Lopes M.R."/>
            <person name="Hittinger C.T."/>
            <person name="Goker M."/>
            <person name="Salamov A."/>
            <person name="Wisecaver J."/>
            <person name="Long T.M."/>
            <person name="Aerts A.L."/>
            <person name="Barry K."/>
            <person name="Choi C."/>
            <person name="Clum A."/>
            <person name="Coughlan A.Y."/>
            <person name="Deshpande S."/>
            <person name="Douglass A.P."/>
            <person name="Hanson S.J."/>
            <person name="Klenk H.-P."/>
            <person name="Labutti K."/>
            <person name="Lapidus A."/>
            <person name="Lindquist E."/>
            <person name="Lipzen A."/>
            <person name="Meier-Kolthoff J.P."/>
            <person name="Ohm R.A."/>
            <person name="Otillar R.P."/>
            <person name="Pangilinan J."/>
            <person name="Peng Y."/>
            <person name="Rokas A."/>
            <person name="Rosa C.A."/>
            <person name="Scheuner C."/>
            <person name="Sibirny A.A."/>
            <person name="Slot J.C."/>
            <person name="Stielow J.B."/>
            <person name="Sun H."/>
            <person name="Kurtzman C.P."/>
            <person name="Blackwell M."/>
            <person name="Grigoriev I.V."/>
            <person name="Jeffries T.W."/>
        </authorList>
    </citation>
    <scope>NUCLEOTIDE SEQUENCE [LARGE SCALE GENOMIC DNA]</scope>
    <source>
        <strain evidence="5">DSM 1968</strain>
    </source>
</reference>
<proteinExistence type="inferred from homology"/>
<feature type="binding site" evidence="3">
    <location>
        <position position="188"/>
    </location>
    <ligand>
        <name>substrate</name>
    </ligand>
</feature>
<evidence type="ECO:0000256" key="1">
    <source>
        <dbReference type="ARBA" id="ARBA00010208"/>
    </source>
</evidence>
<dbReference type="Gene3D" id="3.30.200.40">
    <property type="entry name" value="Scavenger mRNA decapping enzyme, N-terminal domain"/>
    <property type="match status" value="1"/>
</dbReference>
<dbReference type="Pfam" id="PF11969">
    <property type="entry name" value="DcpS_C"/>
    <property type="match status" value="1"/>
</dbReference>
<dbReference type="PIRSF" id="PIRSF028973">
    <property type="entry name" value="Scavenger_mRNA_decap_enz"/>
    <property type="match status" value="1"/>
</dbReference>
<dbReference type="GO" id="GO:0000290">
    <property type="term" value="P:deadenylation-dependent decapping of nuclear-transcribed mRNA"/>
    <property type="evidence" value="ECO:0007669"/>
    <property type="project" value="EnsemblFungi"/>
</dbReference>
<dbReference type="Pfam" id="PF05652">
    <property type="entry name" value="DcpS"/>
    <property type="match status" value="1"/>
</dbReference>
<dbReference type="InterPro" id="IPR011145">
    <property type="entry name" value="Scavenger_mRNA_decap_enz_N"/>
</dbReference>
<organism evidence="4 5">
    <name type="scientific">Ascoidea rubescens DSM 1968</name>
    <dbReference type="NCBI Taxonomy" id="1344418"/>
    <lineage>
        <taxon>Eukaryota</taxon>
        <taxon>Fungi</taxon>
        <taxon>Dikarya</taxon>
        <taxon>Ascomycota</taxon>
        <taxon>Saccharomycotina</taxon>
        <taxon>Saccharomycetes</taxon>
        <taxon>Ascoideaceae</taxon>
        <taxon>Ascoidea</taxon>
    </lineage>
</organism>
<name>A0A1D2VK02_9ASCO</name>
<accession>A0A1D2VK02</accession>
<feature type="binding site" evidence="3">
    <location>
        <position position="171"/>
    </location>
    <ligand>
        <name>substrate</name>
    </ligand>
</feature>
<dbReference type="PANTHER" id="PTHR12978:SF0">
    <property type="entry name" value="M7GPPPX DIPHOSPHATASE"/>
    <property type="match status" value="1"/>
</dbReference>
<dbReference type="RefSeq" id="XP_020048235.1">
    <property type="nucleotide sequence ID" value="XM_020191183.1"/>
</dbReference>
<dbReference type="PANTHER" id="PTHR12978">
    <property type="entry name" value="HISTIDINE TRIAD HIT PROTEIN MEMBER"/>
    <property type="match status" value="1"/>
</dbReference>
<feature type="binding site" evidence="3">
    <location>
        <position position="190"/>
    </location>
    <ligand>
        <name>substrate</name>
    </ligand>
</feature>
<evidence type="ECO:0000256" key="2">
    <source>
        <dbReference type="PIRSR" id="PIRSR028973-1"/>
    </source>
</evidence>
<feature type="binding site" evidence="3">
    <location>
        <begin position="255"/>
        <end position="266"/>
    </location>
    <ligand>
        <name>substrate</name>
    </ligand>
</feature>
<dbReference type="GO" id="GO:0005634">
    <property type="term" value="C:nucleus"/>
    <property type="evidence" value="ECO:0007669"/>
    <property type="project" value="EnsemblFungi"/>
</dbReference>